<accession>A0A2C9YMU7</accession>
<evidence type="ECO:0000256" key="1">
    <source>
        <dbReference type="SAM" id="Phobius"/>
    </source>
</evidence>
<protein>
    <recommendedName>
        <fullName evidence="4">DUF2628 domain-containing protein</fullName>
    </recommendedName>
</protein>
<gene>
    <name evidence="2" type="ORF">BK730_01415</name>
</gene>
<dbReference type="EMBL" id="NFDE01000002">
    <property type="protein sequence ID" value="OTX97775.1"/>
    <property type="molecule type" value="Genomic_DNA"/>
</dbReference>
<dbReference type="InterPro" id="IPR024399">
    <property type="entry name" value="DUF2628"/>
</dbReference>
<dbReference type="Proteomes" id="UP000194945">
    <property type="component" value="Unassembled WGS sequence"/>
</dbReference>
<dbReference type="AlphaFoldDB" id="A0A2C9YMU7"/>
<feature type="transmembrane region" description="Helical" evidence="1">
    <location>
        <begin position="64"/>
        <end position="82"/>
    </location>
</feature>
<dbReference type="RefSeq" id="WP_088080862.1">
    <property type="nucleotide sequence ID" value="NZ_JARMNH010000009.1"/>
</dbReference>
<keyword evidence="1" id="KW-0472">Membrane</keyword>
<sequence>MYVKDTVLQETNSPKELHKVVQKNTAYYDFKWGKVENPAQGNTWNWVAFFFPTFWLAYRKMYKLFIILTLLAVPSIVVTPFIDIPDGIYLTCSLVLQLGTMIFTGWQGNRLYYKHAVRVLHKGEDMPDHEKAYYLQSKGGASFAGMVGFQVIVGIVFGGAMFGFSLLPTEPNIKNVVRSSSEGITLEVMTDNPTWKFVKKEDNYDVVEFTGYDYIEKKNVKIKFAVYFSEDYFEWQEVYENNKKLSEEELEEYQFYIEENGWGVLVRTRSF</sequence>
<feature type="transmembrane region" description="Helical" evidence="1">
    <location>
        <begin position="88"/>
        <end position="106"/>
    </location>
</feature>
<feature type="transmembrane region" description="Helical" evidence="1">
    <location>
        <begin position="143"/>
        <end position="167"/>
    </location>
</feature>
<dbReference type="Pfam" id="PF10947">
    <property type="entry name" value="DUF2628"/>
    <property type="match status" value="1"/>
</dbReference>
<comment type="caution">
    <text evidence="2">The sequence shown here is derived from an EMBL/GenBank/DDBJ whole genome shotgun (WGS) entry which is preliminary data.</text>
</comment>
<evidence type="ECO:0000313" key="3">
    <source>
        <dbReference type="Proteomes" id="UP000194945"/>
    </source>
</evidence>
<name>A0A2C9YMU7_9BACI</name>
<proteinExistence type="predicted"/>
<keyword evidence="1" id="KW-1133">Transmembrane helix</keyword>
<organism evidence="2 3">
    <name type="scientific">Bacillus wiedmannii</name>
    <dbReference type="NCBI Taxonomy" id="1890302"/>
    <lineage>
        <taxon>Bacteria</taxon>
        <taxon>Bacillati</taxon>
        <taxon>Bacillota</taxon>
        <taxon>Bacilli</taxon>
        <taxon>Bacillales</taxon>
        <taxon>Bacillaceae</taxon>
        <taxon>Bacillus</taxon>
        <taxon>Bacillus cereus group</taxon>
    </lineage>
</organism>
<reference evidence="2 3" key="1">
    <citation type="submission" date="2016-10" db="EMBL/GenBank/DDBJ databases">
        <title>Comparative genomics of Bacillus thuringiensis reveals a path to pathogens against multiple invertebrate hosts.</title>
        <authorList>
            <person name="Zheng J."/>
            <person name="Gao Q."/>
            <person name="Liu H."/>
            <person name="Peng D."/>
            <person name="Ruan L."/>
            <person name="Sun M."/>
        </authorList>
    </citation>
    <scope>NUCLEOTIDE SEQUENCE [LARGE SCALE GENOMIC DNA]</scope>
    <source>
        <strain evidence="2">BGSC 4BK1</strain>
    </source>
</reference>
<evidence type="ECO:0008006" key="4">
    <source>
        <dbReference type="Google" id="ProtNLM"/>
    </source>
</evidence>
<evidence type="ECO:0000313" key="2">
    <source>
        <dbReference type="EMBL" id="OTX97775.1"/>
    </source>
</evidence>
<keyword evidence="1" id="KW-0812">Transmembrane</keyword>